<reference evidence="1 2" key="1">
    <citation type="submission" date="2019-02" db="EMBL/GenBank/DDBJ databases">
        <title>Emended description of the genus Rhodopseudomonas and description of Rhodopseudomonas albus sp. nov., a non-phototrophic, heavy-metal-tolerant bacterium isolated from garden soil.</title>
        <authorList>
            <person name="Bao Z."/>
            <person name="Cao W.W."/>
            <person name="Sato Y."/>
            <person name="Nishizawa T."/>
            <person name="Zhao J."/>
            <person name="Guo Y."/>
            <person name="Ohta H."/>
        </authorList>
    </citation>
    <scope>NUCLEOTIDE SEQUENCE [LARGE SCALE GENOMIC DNA]</scope>
    <source>
        <strain evidence="1 2">SK50-23</strain>
    </source>
</reference>
<evidence type="ECO:0000313" key="2">
    <source>
        <dbReference type="Proteomes" id="UP000682843"/>
    </source>
</evidence>
<evidence type="ECO:0000313" key="1">
    <source>
        <dbReference type="EMBL" id="QUS39552.1"/>
    </source>
</evidence>
<protein>
    <submittedName>
        <fullName evidence="1">Uncharacterized protein</fullName>
    </submittedName>
</protein>
<sequence length="127" mass="13122">MRRYKVTLTTDASGNAVGYTPRIAGEIHQIEYVKDTASAGANAYANGVDFTITGEATGVNLWTQLDVNASVVVAPRMPTHDRAGAASLYASGGTGVQTRVGLASDRVKISIAQGGNTKVGAFHVVVA</sequence>
<dbReference type="RefSeq" id="WP_211913097.1">
    <property type="nucleotide sequence ID" value="NZ_CP036498.1"/>
</dbReference>
<gene>
    <name evidence="1" type="ORF">RPMA_12425</name>
</gene>
<organism evidence="1 2">
    <name type="scientific">Tardiphaga alba</name>
    <dbReference type="NCBI Taxonomy" id="340268"/>
    <lineage>
        <taxon>Bacteria</taxon>
        <taxon>Pseudomonadati</taxon>
        <taxon>Pseudomonadota</taxon>
        <taxon>Alphaproteobacteria</taxon>
        <taxon>Hyphomicrobiales</taxon>
        <taxon>Nitrobacteraceae</taxon>
        <taxon>Tardiphaga</taxon>
    </lineage>
</organism>
<dbReference type="Proteomes" id="UP000682843">
    <property type="component" value="Chromosome"/>
</dbReference>
<name>A0ABX8A7E3_9BRAD</name>
<dbReference type="EMBL" id="CP036498">
    <property type="protein sequence ID" value="QUS39552.1"/>
    <property type="molecule type" value="Genomic_DNA"/>
</dbReference>
<keyword evidence="2" id="KW-1185">Reference proteome</keyword>
<accession>A0ABX8A7E3</accession>
<proteinExistence type="predicted"/>